<accession>A0A0E9UVS5</accession>
<dbReference type="EMBL" id="GBXM01038593">
    <property type="protein sequence ID" value="JAH69984.1"/>
    <property type="molecule type" value="Transcribed_RNA"/>
</dbReference>
<dbReference type="AlphaFoldDB" id="A0A0E9UVS5"/>
<name>A0A0E9UVS5_ANGAN</name>
<reference evidence="1" key="2">
    <citation type="journal article" date="2015" name="Fish Shellfish Immunol.">
        <title>Early steps in the European eel (Anguilla anguilla)-Vibrio vulnificus interaction in the gills: Role of the RtxA13 toxin.</title>
        <authorList>
            <person name="Callol A."/>
            <person name="Pajuelo D."/>
            <person name="Ebbesson L."/>
            <person name="Teles M."/>
            <person name="MacKenzie S."/>
            <person name="Amaro C."/>
        </authorList>
    </citation>
    <scope>NUCLEOTIDE SEQUENCE</scope>
</reference>
<organism evidence="1">
    <name type="scientific">Anguilla anguilla</name>
    <name type="common">European freshwater eel</name>
    <name type="synonym">Muraena anguilla</name>
    <dbReference type="NCBI Taxonomy" id="7936"/>
    <lineage>
        <taxon>Eukaryota</taxon>
        <taxon>Metazoa</taxon>
        <taxon>Chordata</taxon>
        <taxon>Craniata</taxon>
        <taxon>Vertebrata</taxon>
        <taxon>Euteleostomi</taxon>
        <taxon>Actinopterygii</taxon>
        <taxon>Neopterygii</taxon>
        <taxon>Teleostei</taxon>
        <taxon>Anguilliformes</taxon>
        <taxon>Anguillidae</taxon>
        <taxon>Anguilla</taxon>
    </lineage>
</organism>
<evidence type="ECO:0000313" key="1">
    <source>
        <dbReference type="EMBL" id="JAH69984.1"/>
    </source>
</evidence>
<sequence>MLKSIARVLRKHNKTVLGGAFLHACKVITFERQE</sequence>
<reference evidence="1" key="1">
    <citation type="submission" date="2014-11" db="EMBL/GenBank/DDBJ databases">
        <authorList>
            <person name="Amaro Gonzalez C."/>
        </authorList>
    </citation>
    <scope>NUCLEOTIDE SEQUENCE</scope>
</reference>
<protein>
    <submittedName>
        <fullName evidence="1">Uncharacterized protein</fullName>
    </submittedName>
</protein>
<proteinExistence type="predicted"/>